<keyword evidence="2" id="KW-1133">Transmembrane helix</keyword>
<proteinExistence type="predicted"/>
<keyword evidence="2" id="KW-0812">Transmembrane</keyword>
<dbReference type="Gramene" id="ONK68505">
    <property type="protein sequence ID" value="ONK68505"/>
    <property type="gene ID" value="A4U43_C05F12460"/>
</dbReference>
<reference evidence="4" key="1">
    <citation type="journal article" date="2017" name="Nat. Commun.">
        <title>The asparagus genome sheds light on the origin and evolution of a young Y chromosome.</title>
        <authorList>
            <person name="Harkess A."/>
            <person name="Zhou J."/>
            <person name="Xu C."/>
            <person name="Bowers J.E."/>
            <person name="Van der Hulst R."/>
            <person name="Ayyampalayam S."/>
            <person name="Mercati F."/>
            <person name="Riccardi P."/>
            <person name="McKain M.R."/>
            <person name="Kakrana A."/>
            <person name="Tang H."/>
            <person name="Ray J."/>
            <person name="Groenendijk J."/>
            <person name="Arikit S."/>
            <person name="Mathioni S.M."/>
            <person name="Nakano M."/>
            <person name="Shan H."/>
            <person name="Telgmann-Rauber A."/>
            <person name="Kanno A."/>
            <person name="Yue Z."/>
            <person name="Chen H."/>
            <person name="Li W."/>
            <person name="Chen Y."/>
            <person name="Xu X."/>
            <person name="Zhang Y."/>
            <person name="Luo S."/>
            <person name="Chen H."/>
            <person name="Gao J."/>
            <person name="Mao Z."/>
            <person name="Pires J.C."/>
            <person name="Luo M."/>
            <person name="Kudrna D."/>
            <person name="Wing R.A."/>
            <person name="Meyers B.C."/>
            <person name="Yi K."/>
            <person name="Kong H."/>
            <person name="Lavrijsen P."/>
            <person name="Sunseri F."/>
            <person name="Falavigna A."/>
            <person name="Ye Y."/>
            <person name="Leebens-Mack J.H."/>
            <person name="Chen G."/>
        </authorList>
    </citation>
    <scope>NUCLEOTIDE SEQUENCE [LARGE SCALE GENOMIC DNA]</scope>
    <source>
        <strain evidence="4">cv. DH0086</strain>
    </source>
</reference>
<evidence type="ECO:0000313" key="3">
    <source>
        <dbReference type="EMBL" id="ONK68505.1"/>
    </source>
</evidence>
<name>A0A5P1ER62_ASPOF</name>
<feature type="region of interest" description="Disordered" evidence="1">
    <location>
        <begin position="62"/>
        <end position="89"/>
    </location>
</feature>
<feature type="transmembrane region" description="Helical" evidence="2">
    <location>
        <begin position="145"/>
        <end position="166"/>
    </location>
</feature>
<dbReference type="Proteomes" id="UP000243459">
    <property type="component" value="Chromosome 5"/>
</dbReference>
<feature type="transmembrane region" description="Helical" evidence="2">
    <location>
        <begin position="105"/>
        <end position="125"/>
    </location>
</feature>
<gene>
    <name evidence="3" type="ORF">A4U43_C05F12460</name>
</gene>
<keyword evidence="4" id="KW-1185">Reference proteome</keyword>
<evidence type="ECO:0000256" key="2">
    <source>
        <dbReference type="SAM" id="Phobius"/>
    </source>
</evidence>
<evidence type="ECO:0000313" key="4">
    <source>
        <dbReference type="Proteomes" id="UP000243459"/>
    </source>
</evidence>
<sequence>MYPPSTKLTSLQPQREQTPSGNPDHATNRSNPNPQEEDSEALGRLKAQRQDLQPPLLLHLLKEAHGLEAPPHQEGHREGESEGRQALDRDHVGRLRRVGDVSAEAEISLSSSVVAVLMLLSAMAVSGQEMAPAPSPFAGAANGLLPVSAVAVCFSILFAVIAPLLFSR</sequence>
<feature type="compositionally biased region" description="Polar residues" evidence="1">
    <location>
        <begin position="1"/>
        <end position="21"/>
    </location>
</feature>
<organism evidence="3 4">
    <name type="scientific">Asparagus officinalis</name>
    <name type="common">Garden asparagus</name>
    <dbReference type="NCBI Taxonomy" id="4686"/>
    <lineage>
        <taxon>Eukaryota</taxon>
        <taxon>Viridiplantae</taxon>
        <taxon>Streptophyta</taxon>
        <taxon>Embryophyta</taxon>
        <taxon>Tracheophyta</taxon>
        <taxon>Spermatophyta</taxon>
        <taxon>Magnoliopsida</taxon>
        <taxon>Liliopsida</taxon>
        <taxon>Asparagales</taxon>
        <taxon>Asparagaceae</taxon>
        <taxon>Asparagoideae</taxon>
        <taxon>Asparagus</taxon>
    </lineage>
</organism>
<protein>
    <submittedName>
        <fullName evidence="3">Uncharacterized protein</fullName>
    </submittedName>
</protein>
<feature type="region of interest" description="Disordered" evidence="1">
    <location>
        <begin position="1"/>
        <end position="49"/>
    </location>
</feature>
<keyword evidence="2" id="KW-0472">Membrane</keyword>
<accession>A0A5P1ER62</accession>
<evidence type="ECO:0000256" key="1">
    <source>
        <dbReference type="SAM" id="MobiDB-lite"/>
    </source>
</evidence>
<dbReference type="EMBL" id="CM007385">
    <property type="protein sequence ID" value="ONK68505.1"/>
    <property type="molecule type" value="Genomic_DNA"/>
</dbReference>
<dbReference type="AlphaFoldDB" id="A0A5P1ER62"/>